<reference evidence="2" key="1">
    <citation type="submission" date="2025-08" db="UniProtKB">
        <authorList>
            <consortium name="RefSeq"/>
        </authorList>
    </citation>
    <scope>IDENTIFICATION</scope>
    <source>
        <tissue evidence="2">Young leaves</tissue>
    </source>
</reference>
<dbReference type="RefSeq" id="XP_022937379.1">
    <property type="nucleotide sequence ID" value="XM_023081611.1"/>
</dbReference>
<evidence type="ECO:0000313" key="1">
    <source>
        <dbReference type="Proteomes" id="UP000504609"/>
    </source>
</evidence>
<accession>A0A6J1FB06</accession>
<sequence length="101" mass="11862">MQLWLRIPLVKVDDDSTNVKSDHLVDSWDLWNTFRLALRAPRSTLPSPNARLDDGLRSLSKRPYLVPPCNYIGHFLKIKQISEVDYWILIRHFLDCRRSGT</sequence>
<dbReference type="AlphaFoldDB" id="A0A6J1FB06"/>
<dbReference type="Gene3D" id="3.20.20.150">
    <property type="entry name" value="Divalent-metal-dependent TIM barrel enzymes"/>
    <property type="match status" value="1"/>
</dbReference>
<proteinExistence type="predicted"/>
<protein>
    <submittedName>
        <fullName evidence="2">Uncharacterized protein LOC111443683</fullName>
    </submittedName>
</protein>
<gene>
    <name evidence="2" type="primary">LOC111443683</name>
</gene>
<evidence type="ECO:0000313" key="2">
    <source>
        <dbReference type="RefSeq" id="XP_022937379.1"/>
    </source>
</evidence>
<organism evidence="1 2">
    <name type="scientific">Cucurbita moschata</name>
    <name type="common">Winter crookneck squash</name>
    <name type="synonym">Cucurbita pepo var. moschata</name>
    <dbReference type="NCBI Taxonomy" id="3662"/>
    <lineage>
        <taxon>Eukaryota</taxon>
        <taxon>Viridiplantae</taxon>
        <taxon>Streptophyta</taxon>
        <taxon>Embryophyta</taxon>
        <taxon>Tracheophyta</taxon>
        <taxon>Spermatophyta</taxon>
        <taxon>Magnoliopsida</taxon>
        <taxon>eudicotyledons</taxon>
        <taxon>Gunneridae</taxon>
        <taxon>Pentapetalae</taxon>
        <taxon>rosids</taxon>
        <taxon>fabids</taxon>
        <taxon>Cucurbitales</taxon>
        <taxon>Cucurbitaceae</taxon>
        <taxon>Cucurbiteae</taxon>
        <taxon>Cucurbita</taxon>
    </lineage>
</organism>
<dbReference type="Proteomes" id="UP000504609">
    <property type="component" value="Unplaced"/>
</dbReference>
<keyword evidence="1" id="KW-1185">Reference proteome</keyword>
<dbReference type="GeneID" id="111443683"/>
<name>A0A6J1FB06_CUCMO</name>
<dbReference type="KEGG" id="cmos:111443683"/>